<dbReference type="PANTHER" id="PTHR46564:SF1">
    <property type="entry name" value="TRANSPOSASE"/>
    <property type="match status" value="1"/>
</dbReference>
<dbReference type="GO" id="GO:0004519">
    <property type="term" value="F:endonuclease activity"/>
    <property type="evidence" value="ECO:0007669"/>
    <property type="project" value="UniProtKB-KW"/>
</dbReference>
<name>A0A2Z4YR09_RHILE</name>
<dbReference type="EMBL" id="CP030762">
    <property type="protein sequence ID" value="AXA43469.1"/>
    <property type="molecule type" value="Genomic_DNA"/>
</dbReference>
<keyword evidence="2" id="KW-0255">Endonuclease</keyword>
<dbReference type="GO" id="GO:0003676">
    <property type="term" value="F:nucleic acid binding"/>
    <property type="evidence" value="ECO:0007669"/>
    <property type="project" value="InterPro"/>
</dbReference>
<keyword evidence="2" id="KW-0614">Plasmid</keyword>
<sequence>MTPLRGWAPRGERLLGHAPFGHWNTMTFVAALRADRVSAPWIIDGPINGERFRIYVEKVLVPELNPGDIVVMDNLGSHKARTIRAAICKAGARLFFLPQYSPDLNPIEKLFAKIKHELRKAQARTRQAIDDALAATLQTVSPKECQNYFKEAGYERT</sequence>
<dbReference type="PANTHER" id="PTHR46564">
    <property type="entry name" value="TRANSPOSASE"/>
    <property type="match status" value="1"/>
</dbReference>
<dbReference type="AlphaFoldDB" id="A0A2Z4YR09"/>
<geneLocation type="plasmid" evidence="2 3">
    <name>unnamed2</name>
</geneLocation>
<evidence type="ECO:0000313" key="2">
    <source>
        <dbReference type="EMBL" id="AXA43469.1"/>
    </source>
</evidence>
<dbReference type="InterPro" id="IPR038717">
    <property type="entry name" value="Tc1-like_DDE_dom"/>
</dbReference>
<dbReference type="InterPro" id="IPR036397">
    <property type="entry name" value="RNaseH_sf"/>
</dbReference>
<accession>A0A2Z4YR09</accession>
<dbReference type="Pfam" id="PF13358">
    <property type="entry name" value="DDE_3"/>
    <property type="match status" value="1"/>
</dbReference>
<evidence type="ECO:0000313" key="3">
    <source>
        <dbReference type="Proteomes" id="UP000251166"/>
    </source>
</evidence>
<feature type="domain" description="Tc1-like transposase DDE" evidence="1">
    <location>
        <begin position="4"/>
        <end position="128"/>
    </location>
</feature>
<organism evidence="2 3">
    <name type="scientific">Rhizobium leguminosarum</name>
    <dbReference type="NCBI Taxonomy" id="384"/>
    <lineage>
        <taxon>Bacteria</taxon>
        <taxon>Pseudomonadati</taxon>
        <taxon>Pseudomonadota</taxon>
        <taxon>Alphaproteobacteria</taxon>
        <taxon>Hyphomicrobiales</taxon>
        <taxon>Rhizobiaceae</taxon>
        <taxon>Rhizobium/Agrobacterium group</taxon>
        <taxon>Rhizobium</taxon>
    </lineage>
</organism>
<dbReference type="Proteomes" id="UP000251166">
    <property type="component" value="Plasmid unnamed2"/>
</dbReference>
<proteinExistence type="predicted"/>
<protein>
    <submittedName>
        <fullName evidence="2">DDE endonuclease family protein</fullName>
    </submittedName>
</protein>
<dbReference type="NCBIfam" id="NF033545">
    <property type="entry name" value="transpos_IS630"/>
    <property type="match status" value="1"/>
</dbReference>
<evidence type="ECO:0000259" key="1">
    <source>
        <dbReference type="Pfam" id="PF13358"/>
    </source>
</evidence>
<reference evidence="2 3" key="1">
    <citation type="submission" date="2018-07" db="EMBL/GenBank/DDBJ databases">
        <title>Rhizobium leguminosarum strain:ATCC 14479 Genome sequencing and assembly.</title>
        <authorList>
            <person name="Chakraborty R."/>
        </authorList>
    </citation>
    <scope>NUCLEOTIDE SEQUENCE [LARGE SCALE GENOMIC DNA]</scope>
    <source>
        <strain evidence="2 3">ATCC 14479</strain>
        <plasmid evidence="3">Plasmid unnamed2</plasmid>
    </source>
</reference>
<keyword evidence="2" id="KW-0540">Nuclease</keyword>
<keyword evidence="2" id="KW-0378">Hydrolase</keyword>
<dbReference type="InterPro" id="IPR047655">
    <property type="entry name" value="Transpos_IS630-like"/>
</dbReference>
<gene>
    <name evidence="2" type="ORF">DLJ82_7224</name>
</gene>
<dbReference type="Gene3D" id="3.30.420.10">
    <property type="entry name" value="Ribonuclease H-like superfamily/Ribonuclease H"/>
    <property type="match status" value="1"/>
</dbReference>